<keyword evidence="2" id="KW-0001">2Fe-2S</keyword>
<evidence type="ECO:0000313" key="8">
    <source>
        <dbReference type="EMBL" id="SHM61790.1"/>
    </source>
</evidence>
<comment type="cofactor">
    <cofactor evidence="1">
        <name>Fe cation</name>
        <dbReference type="ChEBI" id="CHEBI:24875"/>
    </cofactor>
</comment>
<dbReference type="GO" id="GO:0005506">
    <property type="term" value="F:iron ion binding"/>
    <property type="evidence" value="ECO:0007669"/>
    <property type="project" value="InterPro"/>
</dbReference>
<dbReference type="InterPro" id="IPR015879">
    <property type="entry name" value="Ring_hydroxy_dOase_asu_C_dom"/>
</dbReference>
<dbReference type="Pfam" id="PF00848">
    <property type="entry name" value="Ring_hydroxyl_A"/>
    <property type="match status" value="1"/>
</dbReference>
<dbReference type="PROSITE" id="PS51296">
    <property type="entry name" value="RIESKE"/>
    <property type="match status" value="1"/>
</dbReference>
<dbReference type="SUPFAM" id="SSF50022">
    <property type="entry name" value="ISP domain"/>
    <property type="match status" value="1"/>
</dbReference>
<dbReference type="AlphaFoldDB" id="A0A1M7K939"/>
<dbReference type="GO" id="GO:0051537">
    <property type="term" value="F:2 iron, 2 sulfur cluster binding"/>
    <property type="evidence" value="ECO:0007669"/>
    <property type="project" value="UniProtKB-KW"/>
</dbReference>
<keyword evidence="8" id="KW-0223">Dioxygenase</keyword>
<evidence type="ECO:0000256" key="2">
    <source>
        <dbReference type="ARBA" id="ARBA00022714"/>
    </source>
</evidence>
<evidence type="ECO:0000313" key="9">
    <source>
        <dbReference type="Proteomes" id="UP000184121"/>
    </source>
</evidence>
<dbReference type="Gene3D" id="3.90.380.10">
    <property type="entry name" value="Naphthalene 1,2-dioxygenase Alpha Subunit, Chain A, domain 1"/>
    <property type="match status" value="2"/>
</dbReference>
<evidence type="ECO:0000256" key="6">
    <source>
        <dbReference type="ARBA" id="ARBA00023014"/>
    </source>
</evidence>
<dbReference type="SUPFAM" id="SSF55961">
    <property type="entry name" value="Bet v1-like"/>
    <property type="match status" value="1"/>
</dbReference>
<dbReference type="Gene3D" id="2.102.10.10">
    <property type="entry name" value="Rieske [2Fe-2S] iron-sulphur domain"/>
    <property type="match status" value="1"/>
</dbReference>
<dbReference type="EMBL" id="FRBY01000005">
    <property type="protein sequence ID" value="SHM61790.1"/>
    <property type="molecule type" value="Genomic_DNA"/>
</dbReference>
<dbReference type="Proteomes" id="UP000184121">
    <property type="component" value="Unassembled WGS sequence"/>
</dbReference>
<dbReference type="CDD" id="cd00680">
    <property type="entry name" value="RHO_alpha_C"/>
    <property type="match status" value="1"/>
</dbReference>
<keyword evidence="6" id="KW-0411">Iron-sulfur</keyword>
<reference evidence="9" key="1">
    <citation type="submission" date="2016-11" db="EMBL/GenBank/DDBJ databases">
        <authorList>
            <person name="Varghese N."/>
            <person name="Submissions S."/>
        </authorList>
    </citation>
    <scope>NUCLEOTIDE SEQUENCE [LARGE SCALE GENOMIC DNA]</scope>
    <source>
        <strain evidence="9">DSM 1811</strain>
    </source>
</reference>
<dbReference type="Pfam" id="PF00355">
    <property type="entry name" value="Rieske"/>
    <property type="match status" value="1"/>
</dbReference>
<evidence type="ECO:0000256" key="5">
    <source>
        <dbReference type="ARBA" id="ARBA00023004"/>
    </source>
</evidence>
<evidence type="ECO:0000256" key="1">
    <source>
        <dbReference type="ARBA" id="ARBA00001962"/>
    </source>
</evidence>
<dbReference type="InterPro" id="IPR036922">
    <property type="entry name" value="Rieske_2Fe-2S_sf"/>
</dbReference>
<evidence type="ECO:0000256" key="4">
    <source>
        <dbReference type="ARBA" id="ARBA00023002"/>
    </source>
</evidence>
<keyword evidence="9" id="KW-1185">Reference proteome</keyword>
<protein>
    <submittedName>
        <fullName evidence="8">Phenylpropionate dioxygenase, large terminal subunit</fullName>
    </submittedName>
</protein>
<dbReference type="PANTHER" id="PTHR43756">
    <property type="entry name" value="CHOLINE MONOOXYGENASE, CHLOROPLASTIC"/>
    <property type="match status" value="1"/>
</dbReference>
<proteinExistence type="predicted"/>
<name>A0A1M7K939_9FLAO</name>
<evidence type="ECO:0000256" key="3">
    <source>
        <dbReference type="ARBA" id="ARBA00022723"/>
    </source>
</evidence>
<dbReference type="RefSeq" id="WP_072974758.1">
    <property type="nucleotide sequence ID" value="NZ_FRBY01000005.1"/>
</dbReference>
<dbReference type="PRINTS" id="PR00090">
    <property type="entry name" value="RNGDIOXGNASE"/>
</dbReference>
<accession>A0A1M7K939</accession>
<dbReference type="PANTHER" id="PTHR43756:SF5">
    <property type="entry name" value="CHOLINE MONOOXYGENASE, CHLOROPLASTIC"/>
    <property type="match status" value="1"/>
</dbReference>
<dbReference type="OrthoDB" id="9800776at2"/>
<gene>
    <name evidence="8" type="ORF">SAMN05444366_3701</name>
</gene>
<keyword evidence="3" id="KW-0479">Metal-binding</keyword>
<keyword evidence="5" id="KW-0408">Iron</keyword>
<evidence type="ECO:0000259" key="7">
    <source>
        <dbReference type="PROSITE" id="PS51296"/>
    </source>
</evidence>
<dbReference type="CDD" id="cd03469">
    <property type="entry name" value="Rieske_RO_Alpha_N"/>
    <property type="match status" value="1"/>
</dbReference>
<sequence length="357" mass="41622">MKALIKPIEYFKKETFESEKEKLFSEVWNFVGFTSDFTELNDFVVSDVSGVPVVVQNLKGKIRAFKNVCSHRHSLIQTEKKGNRPLMCPYHGWAYNDKGIPFGIPKKPFFNFTKEELECLKLQEYSIDICGSLVFLKVKEGNITLRDYLGEIYTQIEEMSNNFGKLIDLNQIEIDCNWKIVVENTLESYHVALIHSETFQKLGAEGLNFTFNKDHSIWDAPVLVKENEGKQAKVHKSFQERDYKIDGYKHLIIFPNILISSTYGISFNLSHIIPISEEKTLFKSYVFTTKKQDTSESIIEKVYEQSLIDFNRKVFDEDKVICEEVQKGVRYSSYDGELSEEEQRVLFFQQKYKIYLG</sequence>
<dbReference type="GO" id="GO:0051213">
    <property type="term" value="F:dioxygenase activity"/>
    <property type="evidence" value="ECO:0007669"/>
    <property type="project" value="UniProtKB-KW"/>
</dbReference>
<keyword evidence="4" id="KW-0560">Oxidoreductase</keyword>
<dbReference type="STRING" id="29534.SAMN05444366_3701"/>
<dbReference type="InterPro" id="IPR017941">
    <property type="entry name" value="Rieske_2Fe-2S"/>
</dbReference>
<feature type="domain" description="Rieske" evidence="7">
    <location>
        <begin position="28"/>
        <end position="136"/>
    </location>
</feature>
<dbReference type="InterPro" id="IPR001663">
    <property type="entry name" value="Rng_hydr_dOase-A"/>
</dbReference>
<organism evidence="8 9">
    <name type="scientific">Flavobacterium saccharophilum</name>
    <dbReference type="NCBI Taxonomy" id="29534"/>
    <lineage>
        <taxon>Bacteria</taxon>
        <taxon>Pseudomonadati</taxon>
        <taxon>Bacteroidota</taxon>
        <taxon>Flavobacteriia</taxon>
        <taxon>Flavobacteriales</taxon>
        <taxon>Flavobacteriaceae</taxon>
        <taxon>Flavobacterium</taxon>
    </lineage>
</organism>